<dbReference type="SUPFAM" id="SSF47384">
    <property type="entry name" value="Homodimeric domain of signal transducing histidine kinase"/>
    <property type="match status" value="1"/>
</dbReference>
<keyword evidence="3 6" id="KW-0597">Phosphoprotein</keyword>
<dbReference type="GO" id="GO:0000155">
    <property type="term" value="F:phosphorelay sensor kinase activity"/>
    <property type="evidence" value="ECO:0007669"/>
    <property type="project" value="InterPro"/>
</dbReference>
<keyword evidence="5" id="KW-0902">Two-component regulatory system</keyword>
<dbReference type="InterPro" id="IPR036097">
    <property type="entry name" value="HisK_dim/P_sf"/>
</dbReference>
<dbReference type="InterPro" id="IPR005467">
    <property type="entry name" value="His_kinase_dom"/>
</dbReference>
<feature type="domain" description="Histidine kinase" evidence="7">
    <location>
        <begin position="268"/>
        <end position="488"/>
    </location>
</feature>
<name>A0A2H3L4J2_9CHLR</name>
<evidence type="ECO:0000256" key="3">
    <source>
        <dbReference type="ARBA" id="ARBA00022553"/>
    </source>
</evidence>
<evidence type="ECO:0000259" key="7">
    <source>
        <dbReference type="PROSITE" id="PS50109"/>
    </source>
</evidence>
<dbReference type="Gene3D" id="3.30.565.10">
    <property type="entry name" value="Histidine kinase-like ATPase, C-terminal domain"/>
    <property type="match status" value="1"/>
</dbReference>
<evidence type="ECO:0000256" key="5">
    <source>
        <dbReference type="ARBA" id="ARBA00023012"/>
    </source>
</evidence>
<dbReference type="EMBL" id="LYXE01000063">
    <property type="protein sequence ID" value="PDV99754.1"/>
    <property type="molecule type" value="Genomic_DNA"/>
</dbReference>
<dbReference type="InterPro" id="IPR003661">
    <property type="entry name" value="HisK_dim/P_dom"/>
</dbReference>
<dbReference type="Gene3D" id="1.10.287.130">
    <property type="match status" value="1"/>
</dbReference>
<evidence type="ECO:0000256" key="6">
    <source>
        <dbReference type="PROSITE-ProRule" id="PRU00169"/>
    </source>
</evidence>
<dbReference type="OrthoDB" id="1931120at2"/>
<dbReference type="Pfam" id="PF00072">
    <property type="entry name" value="Response_reg"/>
    <property type="match status" value="1"/>
</dbReference>
<dbReference type="PRINTS" id="PR00344">
    <property type="entry name" value="BCTRLSENSOR"/>
</dbReference>
<dbReference type="InterPro" id="IPR004358">
    <property type="entry name" value="Sig_transdc_His_kin-like_C"/>
</dbReference>
<keyword evidence="4" id="KW-0418">Kinase</keyword>
<dbReference type="SUPFAM" id="SSF55785">
    <property type="entry name" value="PYP-like sensor domain (PAS domain)"/>
    <property type="match status" value="1"/>
</dbReference>
<evidence type="ECO:0000256" key="2">
    <source>
        <dbReference type="ARBA" id="ARBA00012438"/>
    </source>
</evidence>
<dbReference type="InterPro" id="IPR001789">
    <property type="entry name" value="Sig_transdc_resp-reg_receiver"/>
</dbReference>
<dbReference type="PANTHER" id="PTHR43547">
    <property type="entry name" value="TWO-COMPONENT HISTIDINE KINASE"/>
    <property type="match status" value="1"/>
</dbReference>
<proteinExistence type="predicted"/>
<comment type="caution">
    <text evidence="9">The sequence shown here is derived from an EMBL/GenBank/DDBJ whole genome shotgun (WGS) entry which is preliminary data.</text>
</comment>
<feature type="modified residue" description="4-aspartylphosphate" evidence="6">
    <location>
        <position position="54"/>
    </location>
</feature>
<dbReference type="CDD" id="cd00082">
    <property type="entry name" value="HisKA"/>
    <property type="match status" value="1"/>
</dbReference>
<feature type="domain" description="Response regulatory" evidence="8">
    <location>
        <begin position="5"/>
        <end position="121"/>
    </location>
</feature>
<dbReference type="Proteomes" id="UP000220922">
    <property type="component" value="Unassembled WGS sequence"/>
</dbReference>
<dbReference type="InterPro" id="IPR035965">
    <property type="entry name" value="PAS-like_dom_sf"/>
</dbReference>
<dbReference type="PROSITE" id="PS50110">
    <property type="entry name" value="RESPONSE_REGULATORY"/>
    <property type="match status" value="1"/>
</dbReference>
<dbReference type="AlphaFoldDB" id="A0A2H3L4J2"/>
<evidence type="ECO:0000313" key="10">
    <source>
        <dbReference type="Proteomes" id="UP000220922"/>
    </source>
</evidence>
<evidence type="ECO:0000256" key="1">
    <source>
        <dbReference type="ARBA" id="ARBA00000085"/>
    </source>
</evidence>
<dbReference type="EC" id="2.7.13.3" evidence="2"/>
<gene>
    <name evidence="9" type="ORF">A9Q02_00625</name>
</gene>
<dbReference type="PANTHER" id="PTHR43547:SF2">
    <property type="entry name" value="HYBRID SIGNAL TRANSDUCTION HISTIDINE KINASE C"/>
    <property type="match status" value="1"/>
</dbReference>
<dbReference type="Gene3D" id="3.40.50.2300">
    <property type="match status" value="1"/>
</dbReference>
<reference evidence="9 10" key="1">
    <citation type="submission" date="2016-05" db="EMBL/GenBank/DDBJ databases">
        <authorList>
            <person name="Lavstsen T."/>
            <person name="Jespersen J.S."/>
        </authorList>
    </citation>
    <scope>NUCLEOTIDE SEQUENCE [LARGE SCALE GENOMIC DNA]</scope>
    <source>
        <strain evidence="9 10">B7-9</strain>
    </source>
</reference>
<dbReference type="SUPFAM" id="SSF52172">
    <property type="entry name" value="CheY-like"/>
    <property type="match status" value="1"/>
</dbReference>
<evidence type="ECO:0000313" key="9">
    <source>
        <dbReference type="EMBL" id="PDV99754.1"/>
    </source>
</evidence>
<evidence type="ECO:0000259" key="8">
    <source>
        <dbReference type="PROSITE" id="PS50110"/>
    </source>
</evidence>
<evidence type="ECO:0000256" key="4">
    <source>
        <dbReference type="ARBA" id="ARBA00022777"/>
    </source>
</evidence>
<dbReference type="InterPro" id="IPR011006">
    <property type="entry name" value="CheY-like_superfamily"/>
</dbReference>
<organism evidence="9 10">
    <name type="scientific">Candidatus Chloroploca asiatica</name>
    <dbReference type="NCBI Taxonomy" id="1506545"/>
    <lineage>
        <taxon>Bacteria</taxon>
        <taxon>Bacillati</taxon>
        <taxon>Chloroflexota</taxon>
        <taxon>Chloroflexia</taxon>
        <taxon>Chloroflexales</taxon>
        <taxon>Chloroflexineae</taxon>
        <taxon>Oscillochloridaceae</taxon>
        <taxon>Candidatus Chloroploca</taxon>
    </lineage>
</organism>
<accession>A0A2H3L4J2</accession>
<comment type="catalytic activity">
    <reaction evidence="1">
        <text>ATP + protein L-histidine = ADP + protein N-phospho-L-histidine.</text>
        <dbReference type="EC" id="2.7.13.3"/>
    </reaction>
</comment>
<dbReference type="RefSeq" id="WP_097651517.1">
    <property type="nucleotide sequence ID" value="NZ_LYXE01000063.1"/>
</dbReference>
<dbReference type="PROSITE" id="PS50109">
    <property type="entry name" value="HIS_KIN"/>
    <property type="match status" value="1"/>
</dbReference>
<dbReference type="Pfam" id="PF02518">
    <property type="entry name" value="HATPase_c"/>
    <property type="match status" value="1"/>
</dbReference>
<dbReference type="SMART" id="SM00448">
    <property type="entry name" value="REC"/>
    <property type="match status" value="1"/>
</dbReference>
<dbReference type="InterPro" id="IPR003594">
    <property type="entry name" value="HATPase_dom"/>
</dbReference>
<protein>
    <recommendedName>
        <fullName evidence="2">histidine kinase</fullName>
        <ecNumber evidence="2">2.7.13.3</ecNumber>
    </recommendedName>
</protein>
<keyword evidence="10" id="KW-1185">Reference proteome</keyword>
<dbReference type="CDD" id="cd17538">
    <property type="entry name" value="REC_D1_PleD-like"/>
    <property type="match status" value="1"/>
</dbReference>
<sequence length="488" mass="54441">MENGTILAIDDNPQMLSILADLLQPLGHTVVCAANGPDALALAAANPPDLVLLDVMMPGMDGFEVCRHMRADPALAHVPVVLVTALDDRESRVEGFQAGADEFVTKPFDYVELRARVTTILRLNRYRTLVEQQRRTATERARFVWAVEHSDDGILLLDEADQVHYANPHARTILALAPDAPLDHMFLPLALQQYRLTPPEAWADWPHVPAQDDQPRFLVSPERASSLERWLRVDLLPPAENDVTRVLRLRDVTEQMITQREMWTFHTMLAHKLRTPLVGILGGLNILSGGGATMDRESIVRIAEVALAGARRLRSEIEDILHYLRSPSDVYGLDSIIVSEVPLLLDQIARDLELKRVTIEALSPESANDRIALTQHSLEVLLREVLENCVKFHPQRDPAVQIKLSLLEPKMLRLEIIDDGPGMSSEQRQRAWYPYYQGERNFTGQVEGMGLGLALVARIVHAVGGRCALANRTDSHGTIVTLTLPLVS</sequence>
<dbReference type="SMART" id="SM00387">
    <property type="entry name" value="HATPase_c"/>
    <property type="match status" value="1"/>
</dbReference>
<keyword evidence="4" id="KW-0808">Transferase</keyword>
<dbReference type="SUPFAM" id="SSF55874">
    <property type="entry name" value="ATPase domain of HSP90 chaperone/DNA topoisomerase II/histidine kinase"/>
    <property type="match status" value="1"/>
</dbReference>
<dbReference type="InterPro" id="IPR036890">
    <property type="entry name" value="HATPase_C_sf"/>
</dbReference>